<organism evidence="1">
    <name type="scientific">Panicum hallii</name>
    <dbReference type="NCBI Taxonomy" id="206008"/>
    <lineage>
        <taxon>Eukaryota</taxon>
        <taxon>Viridiplantae</taxon>
        <taxon>Streptophyta</taxon>
        <taxon>Embryophyta</taxon>
        <taxon>Tracheophyta</taxon>
        <taxon>Spermatophyta</taxon>
        <taxon>Magnoliopsida</taxon>
        <taxon>Liliopsida</taxon>
        <taxon>Poales</taxon>
        <taxon>Poaceae</taxon>
        <taxon>PACMAD clade</taxon>
        <taxon>Panicoideae</taxon>
        <taxon>Panicodae</taxon>
        <taxon>Paniceae</taxon>
        <taxon>Panicinae</taxon>
        <taxon>Panicum</taxon>
        <taxon>Panicum sect. Panicum</taxon>
    </lineage>
</organism>
<name>A0A2T8IFI7_9POAL</name>
<proteinExistence type="predicted"/>
<dbReference type="Proteomes" id="UP000243499">
    <property type="component" value="Chromosome 6"/>
</dbReference>
<sequence length="82" mass="9167">MLVRRQVVEELDRTEPLSGSNTYCTCVHTAILGNVLCTNNATIIRGMHVALSKLYTAHTSCIGLVLVVRVHHFEITWYDHGS</sequence>
<evidence type="ECO:0000313" key="1">
    <source>
        <dbReference type="EMBL" id="PVH36386.1"/>
    </source>
</evidence>
<protein>
    <submittedName>
        <fullName evidence="1">Uncharacterized protein</fullName>
    </submittedName>
</protein>
<dbReference type="AlphaFoldDB" id="A0A2T8IFI7"/>
<gene>
    <name evidence="1" type="ORF">PAHAL_6G064400</name>
</gene>
<reference evidence="1" key="1">
    <citation type="submission" date="2018-04" db="EMBL/GenBank/DDBJ databases">
        <title>WGS assembly of Panicum hallii.</title>
        <authorList>
            <person name="Lovell J."/>
            <person name="Jenkins J."/>
            <person name="Lowry D."/>
            <person name="Mamidi S."/>
            <person name="Sreedasyam A."/>
            <person name="Weng X."/>
            <person name="Barry K."/>
            <person name="Bonette J."/>
            <person name="Campitelli B."/>
            <person name="Daum C."/>
            <person name="Gordon S."/>
            <person name="Gould B."/>
            <person name="Lipzen A."/>
            <person name="Macqueen A."/>
            <person name="Palacio-Mejia J."/>
            <person name="Plott C."/>
            <person name="Shakirov E."/>
            <person name="Shu S."/>
            <person name="Yoshinaga Y."/>
            <person name="Zane M."/>
            <person name="Rokhsar D."/>
            <person name="Grimwood J."/>
            <person name="Schmutz J."/>
            <person name="Juenger T."/>
        </authorList>
    </citation>
    <scope>NUCLEOTIDE SEQUENCE [LARGE SCALE GENOMIC DNA]</scope>
    <source>
        <strain evidence="1">FIL2</strain>
    </source>
</reference>
<accession>A0A2T8IFI7</accession>
<dbReference type="Gramene" id="PVH36386">
    <property type="protein sequence ID" value="PVH36386"/>
    <property type="gene ID" value="PAHAL_6G064400"/>
</dbReference>
<dbReference type="EMBL" id="CM008051">
    <property type="protein sequence ID" value="PVH36386.1"/>
    <property type="molecule type" value="Genomic_DNA"/>
</dbReference>